<protein>
    <recommendedName>
        <fullName evidence="2">Tyr recombinase domain-containing protein</fullName>
    </recommendedName>
</protein>
<dbReference type="GO" id="GO:0006310">
    <property type="term" value="P:DNA recombination"/>
    <property type="evidence" value="ECO:0007669"/>
    <property type="project" value="UniProtKB-KW"/>
</dbReference>
<dbReference type="Pfam" id="PF00589">
    <property type="entry name" value="Phage_integrase"/>
    <property type="match status" value="1"/>
</dbReference>
<dbReference type="InterPro" id="IPR011010">
    <property type="entry name" value="DNA_brk_join_enz"/>
</dbReference>
<organism evidence="3">
    <name type="scientific">Candidatus Nitrotoga fabula</name>
    <dbReference type="NCBI Taxonomy" id="2182327"/>
    <lineage>
        <taxon>Bacteria</taxon>
        <taxon>Pseudomonadati</taxon>
        <taxon>Pseudomonadota</taxon>
        <taxon>Betaproteobacteria</taxon>
        <taxon>Nitrosomonadales</taxon>
        <taxon>Gallionellaceae</taxon>
        <taxon>Candidatus Nitrotoga</taxon>
    </lineage>
</organism>
<accession>A0A2X0SMV3</accession>
<evidence type="ECO:0000259" key="2">
    <source>
        <dbReference type="Pfam" id="PF00589"/>
    </source>
</evidence>
<name>A0A2X0SMV3_9PROT</name>
<dbReference type="SUPFAM" id="SSF56349">
    <property type="entry name" value="DNA breaking-rejoining enzymes"/>
    <property type="match status" value="1"/>
</dbReference>
<feature type="domain" description="Tyr recombinase" evidence="2">
    <location>
        <begin position="120"/>
        <end position="178"/>
    </location>
</feature>
<sequence length="198" mass="22225">MSNKDTIKNQTTVPEWGTLAGELPKEFTDQMGEDLKEALHARECGPGPDIEAIDWAHGLISANWDLIYGTGAPRAAALQMLHRLAAMLPEKRNTHPEQHTFLKGLEVFQNPLSLKRYTGDKQVRVMMQAAMKKAGVRVRRAYMTRHTYASMMVSSGEPEMWVAQQMGHSDVGMIRKNYGRWMPEAEPDAGLKAVRTFG</sequence>
<dbReference type="Gene3D" id="1.10.443.10">
    <property type="entry name" value="Intergrase catalytic core"/>
    <property type="match status" value="1"/>
</dbReference>
<dbReference type="InterPro" id="IPR013762">
    <property type="entry name" value="Integrase-like_cat_sf"/>
</dbReference>
<dbReference type="EMBL" id="LS423452">
    <property type="protein sequence ID" value="SPS06235.1"/>
    <property type="molecule type" value="Genomic_DNA"/>
</dbReference>
<reference evidence="3" key="1">
    <citation type="submission" date="2018-05" db="EMBL/GenBank/DDBJ databases">
        <authorList>
            <person name="Lanie J.A."/>
            <person name="Ng W.-L."/>
            <person name="Kazmierczak K.M."/>
            <person name="Andrzejewski T.M."/>
            <person name="Davidsen T.M."/>
            <person name="Wayne K.J."/>
            <person name="Tettelin H."/>
            <person name="Glass J.I."/>
            <person name="Rusch D."/>
            <person name="Podicherti R."/>
            <person name="Tsui H.-C.T."/>
            <person name="Winkler M.E."/>
        </authorList>
    </citation>
    <scope>NUCLEOTIDE SEQUENCE</scope>
    <source>
        <strain evidence="3">KNB</strain>
    </source>
</reference>
<dbReference type="GO" id="GO:0003677">
    <property type="term" value="F:DNA binding"/>
    <property type="evidence" value="ECO:0007669"/>
    <property type="project" value="InterPro"/>
</dbReference>
<dbReference type="InterPro" id="IPR002104">
    <property type="entry name" value="Integrase_catalytic"/>
</dbReference>
<keyword evidence="1" id="KW-0233">DNA recombination</keyword>
<proteinExistence type="predicted"/>
<dbReference type="AlphaFoldDB" id="A0A2X0SMV3"/>
<evidence type="ECO:0000313" key="3">
    <source>
        <dbReference type="EMBL" id="SPS06235.1"/>
    </source>
</evidence>
<evidence type="ECO:0000256" key="1">
    <source>
        <dbReference type="ARBA" id="ARBA00023172"/>
    </source>
</evidence>
<dbReference type="GO" id="GO:0015074">
    <property type="term" value="P:DNA integration"/>
    <property type="evidence" value="ECO:0007669"/>
    <property type="project" value="InterPro"/>
</dbReference>
<gene>
    <name evidence="3" type="ORF">NITFAB_1825</name>
</gene>